<dbReference type="PROSITE" id="PS50075">
    <property type="entry name" value="CARRIER"/>
    <property type="match status" value="3"/>
</dbReference>
<sequence>MQHIIRPEAITKAPKGTRVPLERLCRELADRVEAPVASATGTPAAIDEDLLSRLLLVQLDSAGLFSGPAAGPPLSGGPRRWLDESVRQLRERGLLRGAPAQPVPVGPASARDVWAEWRERGSAWRRDAGLRAQTALLDATLRALPDILRGDVLATDVMFPRSSTELVEPVYRDNPVSDCFNAILAEAAAGVVGEIVSADPAARVRVLEIGAGTGGGSVKVFERLEPFAAHVETYSYTDLSKSFLMRAEQEYGPHHPYLDYRIFDVEEPLAAQDVVPGSYDLVLATNVLHATRRIRTTLRNAKAALKRHGVLIANELSAPSLFTHLTFGLLDGWWLYEDDELRIPGCPGLTPDSWREALDDEGFGSVSFPARRLHDLGHQVIVAESDGVVRQETAAPAPVDRPERRPTRSPKAAPSAPDQALEQHVRGAIFEQLQSSLKVDRTQIAADDAFMDYGIDSIIGVQLIQEINREIGTDLTTTDLFDHGSVSRLTRHIMDAYRDRIAEALPQAQRVAPEEPAPPSTASRPAAPQGRGNAPGRARTPADTRSREPIAVIGMSGRFAGSDDVEQLWEHLVRGHDLVEPVSRWDLTRYRREGAGHCEHGSFIEGIDRFDPTFFNISGVEATYMDPQQRLFLEESWKALEDAGYAGSGTQGRRVGVYVGCQESGYAQLFREEAPPQAMWGNALSAMPARISYHLDLQGPAIAVDTACSSSLVVIHLACQGLWNGETEMALAGGVSVQCTPQFYVMAGQAGMLSAAGRCHAFDDRADGFVPGEGVGVVALKRLSDALADGDHIHGVISGSGINQDGASNGITAPSAASQERLETSVYDTFGINPEHVQMMEAHGTGTKLGDPIEYHALKRSFRRYTRRRDYCALGSVKSNLGHTITAAGVAGVIKVLLSLRHRRIPPSINFEKANAHIDTADSPFYVNTADRPWEAGEDGARRGAVSSFGVSGTNAHVVIEEAPRPAPRADARSAYLLTLSAGTAEQLGEQVERLLRHCERRPELDPGDIALTLLLGRKHLAHRLACVVHDHAETVRTLRAWLDLGESSRVSVGEVPAQGLDERAALRDLGNDRIRRAAATTDPVSRAELLATVADLYVQGYGLDYAALFADDNRTRVPLPTYPFARDRYWVPESQQPAPARPGADEGHPLLHGEASDFSVRRYRTRFTGDEPLLTDHVVKGKKVLPGVACLEMARAAAALTLGKDDTGDPGITLRNVVWARPVTAGDEPVDLVTSLRPMGRSEADFEITGAGDDARGAAPAVHSQGRVVRRTATPAQLSLPELQAGCERAVLTADQLYPAYASLGFRYGPSHRGLERIHIGRDQILARLVLPDAVRSTRDAFVLHPSLLDATLQASLGMGAAAGTAKDLDVTGMRPSLPFAMDELEALGPCAESMWAWIRYSPGSPADGSVFKLDIDLCDDRGQVRVRIRGMSYRVLEAEVAQETPIAVSAVSFLPVWRETEPGDAEPEPRKRVVLLPDMPALGEALVRRDPASPPLHLHCTAPGIAERFAAYTAQALAHVQGLLADGAREQVLVQLVVPDEAGPALTQGVLGLLRSAQAEEPRLLAQAVLVDPHQGVERSADQLGEARRYPGTTFLRFRRDRVEALAWRENTAQPETRVPWRNGGVYLLTGGLGGLGTLVARDMAAKADGVTLVLAGRSPLSAEQEDVLDALRAQGAEARYERVDVADGPAVRSLVEGILREEGALHGIVHAAGILRDGLVRNKTEQQCHEVLAPKVAGMVNLDEASRGVPLDFLVAFSGAAGVFGNTGQADYAAANAFLDAYAHHRRRLAAEGERSGATVSVDWPLWAEGGMRVDPGTEETMRERLGMAPMPTPLGIGALYAALDAPHTQALVLAGDADRIRSTLLGRSTVPEPSPTASRPDVPAGRTADPRPRDATAAGGDALRTALVDHLRDTLAGVIQIPAHRIEPGAPFERFGIDSVLAITVTNRLEEDFGSLSKTLLFEHQSIDRLSDYFLESHPDALERILGVRAETVPPAPVQEPPRASAETVPSTPVSTRTPSKPTGPATDDAIAVVGLSGRYPGAKDLDEFWENLVVGRDGVTEVPRDRWDHDLYHGSERSEPGRTPARWGGFLDGVADFDALFFNVSPREAAIMDPQTRLFLECVWNLLESSGYTRDRLRDAHGGSVGVYVGAMYQHYQLLASDIVHESITSVTGPSAIANRVSHFFDLQGPSLAVDTTCSSSLVAIHMACEELRRGTSEMMIAGGVNLTLHPKKYLGLSLTGLAGSGPDSRAFLDGDGFIPAEGVGAVLLKPLSKAVRDRDEVLAVIRSSATNHKGRTNGPMVPNLDQQARLIEENLERAGVHPRTVSYVEASANGSQIGDALEFAALRKTFGERTRDERFCAVGTVKSTLGNLEAASGVAQLSKVVLQMGNRRITPFTGRGRLNPGVEFEGTAFYLPREAEQWDPPVVNLDGRERAYPRRATISAFGAGGTNAHLVVEEYVSGDSVEPTAADPGPQVVLLSAPTEERLRAVADRLREFVGTREELSLVDLAYTLQRGREAMDFRLALVAGSHRELVTGLTHYLDGSATSAPVPLFTGDARRQDSDLGTLLSGGVGEAVVRELLTENRPEKLALLWARGGSVPWESLSRGGVSPRMLRSLPTYPFDRRRYWVSSPAGRGSVDATPPVTGPESLPDAAPPTVAADPADATEGRITALVAASLGVRVDELDPTAPLEDLGFSSILAPSLLKALQTEIDPKADLAALAECRSTEDLLRRFGTGDPFETGRRTADPEYVPEAVRLNAGREGRPVFWFHGGLGGVEAYAPIADSVERPFYGIQARGWMTNSDPLHGVAALAEHYTRIIRRVQPEGPYDLGGYSFGGLLAYEVTRRLQDEGAVVETIVMVDAMYGDSIKKMTMSRTDMALQQVNALLSAAVKPSPREFATAFVTAGEVDWAQDEGDLLDQLIELARARGLRGEARALRARVEQNLRVQEAYGVTDYELRPLPRPASVTCFYFRNSSGLFYGEMEPLFSARENGGLLDHVDYWGEWQRQLPNFHRTDVEAANHFVLLSDPEPLTAIRSFCALLYAGGRGKRVPVAKAWVTRRRTARGEQ</sequence>
<dbReference type="Gene3D" id="3.40.47.10">
    <property type="match status" value="2"/>
</dbReference>
<dbReference type="SUPFAM" id="SSF51735">
    <property type="entry name" value="NAD(P)-binding Rossmann-fold domains"/>
    <property type="match status" value="1"/>
</dbReference>
<dbReference type="InterPro" id="IPR020841">
    <property type="entry name" value="PKS_Beta-ketoAc_synthase_dom"/>
</dbReference>
<dbReference type="SUPFAM" id="SSF53335">
    <property type="entry name" value="S-adenosyl-L-methionine-dependent methyltransferases"/>
    <property type="match status" value="1"/>
</dbReference>
<dbReference type="InterPro" id="IPR020806">
    <property type="entry name" value="PKS_PP-bd"/>
</dbReference>
<evidence type="ECO:0000313" key="15">
    <source>
        <dbReference type="Proteomes" id="UP000678016"/>
    </source>
</evidence>
<dbReference type="InterPro" id="IPR049900">
    <property type="entry name" value="PKS_mFAS_DH"/>
</dbReference>
<dbReference type="Pfam" id="PF00109">
    <property type="entry name" value="ketoacyl-synt"/>
    <property type="match status" value="2"/>
</dbReference>
<dbReference type="PANTHER" id="PTHR43775:SF37">
    <property type="entry name" value="SI:DKEY-61P9.11"/>
    <property type="match status" value="1"/>
</dbReference>
<evidence type="ECO:0000256" key="10">
    <source>
        <dbReference type="SAM" id="MobiDB-lite"/>
    </source>
</evidence>
<feature type="region of interest" description="Disordered" evidence="10">
    <location>
        <begin position="1998"/>
        <end position="2032"/>
    </location>
</feature>
<accession>A0ABX8BXZ8</accession>
<keyword evidence="8" id="KW-0511">Multifunctional enzyme</keyword>
<evidence type="ECO:0000256" key="9">
    <source>
        <dbReference type="PROSITE-ProRule" id="PRU01363"/>
    </source>
</evidence>
<comment type="pathway">
    <text evidence="2">Antibiotic biosynthesis.</text>
</comment>
<dbReference type="InterPro" id="IPR013217">
    <property type="entry name" value="Methyltransf_12"/>
</dbReference>
<dbReference type="Gene3D" id="3.40.50.720">
    <property type="entry name" value="NAD(P)-binding Rossmann-like Domain"/>
    <property type="match status" value="1"/>
</dbReference>
<dbReference type="InterPro" id="IPR049551">
    <property type="entry name" value="PKS_DH_C"/>
</dbReference>
<dbReference type="Pfam" id="PF08242">
    <property type="entry name" value="Methyltransf_12"/>
    <property type="match status" value="1"/>
</dbReference>
<dbReference type="PANTHER" id="PTHR43775">
    <property type="entry name" value="FATTY ACID SYNTHASE"/>
    <property type="match status" value="1"/>
</dbReference>
<feature type="domain" description="Ketosynthase family 3 (KS3)" evidence="12">
    <location>
        <begin position="2032"/>
        <end position="2464"/>
    </location>
</feature>
<evidence type="ECO:0000256" key="2">
    <source>
        <dbReference type="ARBA" id="ARBA00004792"/>
    </source>
</evidence>
<dbReference type="SUPFAM" id="SSF53901">
    <property type="entry name" value="Thiolase-like"/>
    <property type="match status" value="2"/>
</dbReference>
<dbReference type="PROSITE" id="PS52004">
    <property type="entry name" value="KS3_2"/>
    <property type="match status" value="2"/>
</dbReference>
<dbReference type="Pfam" id="PF22621">
    <property type="entry name" value="CurL-like_PKS_C"/>
    <property type="match status" value="1"/>
</dbReference>
<evidence type="ECO:0000256" key="4">
    <source>
        <dbReference type="ARBA" id="ARBA00022490"/>
    </source>
</evidence>
<dbReference type="Gene3D" id="1.10.1240.100">
    <property type="match status" value="2"/>
</dbReference>
<feature type="compositionally biased region" description="Low complexity" evidence="10">
    <location>
        <begin position="2658"/>
        <end position="2670"/>
    </location>
</feature>
<proteinExistence type="predicted"/>
<dbReference type="Gene3D" id="3.40.50.150">
    <property type="entry name" value="Vaccinia Virus protein VP39"/>
    <property type="match status" value="1"/>
</dbReference>
<dbReference type="SMART" id="SM00826">
    <property type="entry name" value="PKS_DH"/>
    <property type="match status" value="1"/>
</dbReference>
<dbReference type="SMART" id="SM00823">
    <property type="entry name" value="PKS_PP"/>
    <property type="match status" value="3"/>
</dbReference>
<dbReference type="InterPro" id="IPR029063">
    <property type="entry name" value="SAM-dependent_MTases_sf"/>
</dbReference>
<dbReference type="Pfam" id="PF08659">
    <property type="entry name" value="KR"/>
    <property type="match status" value="1"/>
</dbReference>
<dbReference type="InterPro" id="IPR050091">
    <property type="entry name" value="PKS_NRPS_Biosynth_Enz"/>
</dbReference>
<evidence type="ECO:0000256" key="7">
    <source>
        <dbReference type="ARBA" id="ARBA00022737"/>
    </source>
</evidence>
<evidence type="ECO:0000256" key="6">
    <source>
        <dbReference type="ARBA" id="ARBA00022679"/>
    </source>
</evidence>
<feature type="region of interest" description="C-terminal hotdog fold" evidence="9">
    <location>
        <begin position="1289"/>
        <end position="1444"/>
    </location>
</feature>
<dbReference type="InterPro" id="IPR049552">
    <property type="entry name" value="PKS_DH_N"/>
</dbReference>
<keyword evidence="7" id="KW-0677">Repeat</keyword>
<keyword evidence="3" id="KW-0596">Phosphopantetheine</keyword>
<dbReference type="Pfam" id="PF02801">
    <property type="entry name" value="Ketoacyl-synt_C"/>
    <property type="match status" value="2"/>
</dbReference>
<dbReference type="InterPro" id="IPR014030">
    <property type="entry name" value="Ketoacyl_synth_N"/>
</dbReference>
<dbReference type="PROSITE" id="PS00012">
    <property type="entry name" value="PHOSPHOPANTETHEINE"/>
    <property type="match status" value="2"/>
</dbReference>
<gene>
    <name evidence="14" type="ORF">KGD83_16525</name>
</gene>
<dbReference type="InterPro" id="IPR018201">
    <property type="entry name" value="Ketoacyl_synth_AS"/>
</dbReference>
<dbReference type="InterPro" id="IPR014031">
    <property type="entry name" value="Ketoacyl_synth_C"/>
</dbReference>
<feature type="region of interest" description="Disordered" evidence="10">
    <location>
        <begin position="391"/>
        <end position="421"/>
    </location>
</feature>
<dbReference type="SUPFAM" id="SSF47336">
    <property type="entry name" value="ACP-like"/>
    <property type="match status" value="3"/>
</dbReference>
<feature type="region of interest" description="N-terminal hotdog fold" evidence="9">
    <location>
        <begin position="1149"/>
        <end position="1276"/>
    </location>
</feature>
<dbReference type="SMART" id="SM01294">
    <property type="entry name" value="PKS_PP_betabranch"/>
    <property type="match status" value="2"/>
</dbReference>
<evidence type="ECO:0000256" key="5">
    <source>
        <dbReference type="ARBA" id="ARBA00022553"/>
    </source>
</evidence>
<dbReference type="InterPro" id="IPR036736">
    <property type="entry name" value="ACP-like_sf"/>
</dbReference>
<evidence type="ECO:0000259" key="11">
    <source>
        <dbReference type="PROSITE" id="PS50075"/>
    </source>
</evidence>
<dbReference type="CDD" id="cd02440">
    <property type="entry name" value="AdoMet_MTases"/>
    <property type="match status" value="1"/>
</dbReference>
<feature type="domain" description="Carrier" evidence="11">
    <location>
        <begin position="2671"/>
        <end position="2745"/>
    </location>
</feature>
<feature type="region of interest" description="Disordered" evidence="10">
    <location>
        <begin position="2640"/>
        <end position="2670"/>
    </location>
</feature>
<feature type="region of interest" description="Disordered" evidence="10">
    <location>
        <begin position="509"/>
        <end position="548"/>
    </location>
</feature>
<feature type="domain" description="Carrier" evidence="11">
    <location>
        <begin position="1906"/>
        <end position="1982"/>
    </location>
</feature>
<evidence type="ECO:0000256" key="1">
    <source>
        <dbReference type="ARBA" id="ARBA00004496"/>
    </source>
</evidence>
<comment type="subcellular location">
    <subcellularLocation>
        <location evidence="1">Cytoplasm</location>
    </subcellularLocation>
</comment>
<dbReference type="SMART" id="SM00824">
    <property type="entry name" value="PKS_TE"/>
    <property type="match status" value="1"/>
</dbReference>
<dbReference type="SMART" id="SM00822">
    <property type="entry name" value="PKS_KR"/>
    <property type="match status" value="1"/>
</dbReference>
<dbReference type="Proteomes" id="UP000678016">
    <property type="component" value="Chromosome"/>
</dbReference>
<evidence type="ECO:0000256" key="8">
    <source>
        <dbReference type="ARBA" id="ARBA00023268"/>
    </source>
</evidence>
<dbReference type="Pfam" id="PF22336">
    <property type="entry name" value="RhiE-like_linker"/>
    <property type="match status" value="1"/>
</dbReference>
<dbReference type="PROSITE" id="PS00606">
    <property type="entry name" value="KS3_1"/>
    <property type="match status" value="1"/>
</dbReference>
<dbReference type="SMART" id="SM00825">
    <property type="entry name" value="PKS_KS"/>
    <property type="match status" value="2"/>
</dbReference>
<dbReference type="InterPro" id="IPR009081">
    <property type="entry name" value="PP-bd_ACP"/>
</dbReference>
<evidence type="ECO:0000259" key="12">
    <source>
        <dbReference type="PROSITE" id="PS52004"/>
    </source>
</evidence>
<dbReference type="InterPro" id="IPR054514">
    <property type="entry name" value="RhiE-like_linker"/>
</dbReference>
<keyword evidence="15" id="KW-1185">Reference proteome</keyword>
<dbReference type="PROSITE" id="PS52019">
    <property type="entry name" value="PKS_MFAS_DH"/>
    <property type="match status" value="1"/>
</dbReference>
<dbReference type="Pfam" id="PF00550">
    <property type="entry name" value="PP-binding"/>
    <property type="match status" value="3"/>
</dbReference>
<dbReference type="Gene3D" id="3.10.129.110">
    <property type="entry name" value="Polyketide synthase dehydratase"/>
    <property type="match status" value="1"/>
</dbReference>
<dbReference type="RefSeq" id="WP_212640054.1">
    <property type="nucleotide sequence ID" value="NZ_CP074132.1"/>
</dbReference>
<organism evidence="14 15">
    <name type="scientific">Nocardiopsis akebiae</name>
    <dbReference type="NCBI Taxonomy" id="2831968"/>
    <lineage>
        <taxon>Bacteria</taxon>
        <taxon>Bacillati</taxon>
        <taxon>Actinomycetota</taxon>
        <taxon>Actinomycetes</taxon>
        <taxon>Streptosporangiales</taxon>
        <taxon>Nocardiopsidaceae</taxon>
        <taxon>Nocardiopsis</taxon>
    </lineage>
</organism>
<feature type="domain" description="Carrier" evidence="11">
    <location>
        <begin position="419"/>
        <end position="497"/>
    </location>
</feature>
<reference evidence="15" key="1">
    <citation type="submission" date="2021-05" db="EMBL/GenBank/DDBJ databases">
        <title>Direct Submission.</title>
        <authorList>
            <person name="Li K."/>
            <person name="Gao J."/>
        </authorList>
    </citation>
    <scope>NUCLEOTIDE SEQUENCE [LARGE SCALE GENOMIC DNA]</scope>
    <source>
        <strain evidence="15">HDS12</strain>
    </source>
</reference>
<feature type="active site" description="Proton donor; for dehydratase activity" evidence="9">
    <location>
        <position position="1351"/>
    </location>
</feature>
<dbReference type="InterPro" id="IPR001031">
    <property type="entry name" value="Thioesterase"/>
</dbReference>
<dbReference type="EMBL" id="CP074132">
    <property type="protein sequence ID" value="QUX26966.1"/>
    <property type="molecule type" value="Genomic_DNA"/>
</dbReference>
<keyword evidence="5" id="KW-0597">Phosphoprotein</keyword>
<evidence type="ECO:0000256" key="3">
    <source>
        <dbReference type="ARBA" id="ARBA00022450"/>
    </source>
</evidence>
<dbReference type="InterPro" id="IPR013968">
    <property type="entry name" value="PKS_KR"/>
</dbReference>
<dbReference type="CDD" id="cd00833">
    <property type="entry name" value="PKS"/>
    <property type="match status" value="2"/>
</dbReference>
<dbReference type="Pfam" id="PF21089">
    <property type="entry name" value="PKS_DH_N"/>
    <property type="match status" value="1"/>
</dbReference>
<feature type="active site" description="Proton acceptor; for dehydratase activity" evidence="9">
    <location>
        <position position="1178"/>
    </location>
</feature>
<dbReference type="InterPro" id="IPR057326">
    <property type="entry name" value="KR_dom"/>
</dbReference>
<dbReference type="InterPro" id="IPR029058">
    <property type="entry name" value="AB_hydrolase_fold"/>
</dbReference>
<evidence type="ECO:0000313" key="14">
    <source>
        <dbReference type="EMBL" id="QUX26966.1"/>
    </source>
</evidence>
<name>A0ABX8BXZ8_9ACTN</name>
<dbReference type="Gene3D" id="3.40.50.1820">
    <property type="entry name" value="alpha/beta hydrolase"/>
    <property type="match status" value="1"/>
</dbReference>
<dbReference type="Gene3D" id="1.10.1200.10">
    <property type="entry name" value="ACP-like"/>
    <property type="match status" value="3"/>
</dbReference>
<dbReference type="InterPro" id="IPR006162">
    <property type="entry name" value="Ppantetheine_attach_site"/>
</dbReference>
<feature type="region of interest" description="Disordered" evidence="10">
    <location>
        <begin position="1869"/>
        <end position="1902"/>
    </location>
</feature>
<dbReference type="InterPro" id="IPR016039">
    <property type="entry name" value="Thiolase-like"/>
</dbReference>
<feature type="domain" description="Ketosynthase family 3 (KS3)" evidence="12">
    <location>
        <begin position="547"/>
        <end position="962"/>
    </location>
</feature>
<feature type="domain" description="PKS/mFAS DH" evidence="13">
    <location>
        <begin position="1149"/>
        <end position="1444"/>
    </location>
</feature>
<dbReference type="InterPro" id="IPR020802">
    <property type="entry name" value="TesA-like"/>
</dbReference>
<dbReference type="Pfam" id="PF14765">
    <property type="entry name" value="PS-DH"/>
    <property type="match status" value="1"/>
</dbReference>
<dbReference type="SUPFAM" id="SSF53474">
    <property type="entry name" value="alpha/beta-Hydrolases"/>
    <property type="match status" value="1"/>
</dbReference>
<dbReference type="InterPro" id="IPR036291">
    <property type="entry name" value="NAD(P)-bd_dom_sf"/>
</dbReference>
<dbReference type="InterPro" id="IPR020807">
    <property type="entry name" value="PKS_DH"/>
</dbReference>
<dbReference type="InterPro" id="IPR042104">
    <property type="entry name" value="PKS_dehydratase_sf"/>
</dbReference>
<dbReference type="Pfam" id="PF00975">
    <property type="entry name" value="Thioesterase"/>
    <property type="match status" value="1"/>
</dbReference>
<evidence type="ECO:0000259" key="13">
    <source>
        <dbReference type="PROSITE" id="PS52019"/>
    </source>
</evidence>
<keyword evidence="6" id="KW-0808">Transferase</keyword>
<dbReference type="CDD" id="cd08953">
    <property type="entry name" value="KR_2_SDR_x"/>
    <property type="match status" value="1"/>
</dbReference>
<protein>
    <submittedName>
        <fullName evidence="14">SDR family NAD(P)-dependent oxidoreductase</fullName>
    </submittedName>
</protein>
<feature type="compositionally biased region" description="Low complexity" evidence="10">
    <location>
        <begin position="2012"/>
        <end position="2027"/>
    </location>
</feature>
<keyword evidence="4" id="KW-0963">Cytoplasm</keyword>